<feature type="compositionally biased region" description="Acidic residues" evidence="1">
    <location>
        <begin position="581"/>
        <end position="596"/>
    </location>
</feature>
<proteinExistence type="predicted"/>
<evidence type="ECO:0000259" key="3">
    <source>
        <dbReference type="PROSITE" id="PS51194"/>
    </source>
</evidence>
<evidence type="ECO:0000259" key="2">
    <source>
        <dbReference type="PROSITE" id="PS51192"/>
    </source>
</evidence>
<dbReference type="PROSITE" id="PS51192">
    <property type="entry name" value="HELICASE_ATP_BIND_1"/>
    <property type="match status" value="1"/>
</dbReference>
<dbReference type="GO" id="GO:0009035">
    <property type="term" value="F:type I site-specific deoxyribonuclease activity"/>
    <property type="evidence" value="ECO:0007669"/>
    <property type="project" value="UniProtKB-EC"/>
</dbReference>
<evidence type="ECO:0000256" key="1">
    <source>
        <dbReference type="SAM" id="MobiDB-lite"/>
    </source>
</evidence>
<dbReference type="AlphaFoldDB" id="A0A7W9FYR0"/>
<dbReference type="InterPro" id="IPR029464">
    <property type="entry name" value="HSDR_N"/>
</dbReference>
<dbReference type="PANTHER" id="PTHR47396">
    <property type="entry name" value="TYPE I RESTRICTION ENZYME ECOKI R PROTEIN"/>
    <property type="match status" value="1"/>
</dbReference>
<dbReference type="Pfam" id="PF08463">
    <property type="entry name" value="EcoEI_R_C"/>
    <property type="match status" value="1"/>
</dbReference>
<feature type="region of interest" description="Disordered" evidence="1">
    <location>
        <begin position="576"/>
        <end position="611"/>
    </location>
</feature>
<name>A0A7W9FYR0_9ACTN</name>
<evidence type="ECO:0000313" key="5">
    <source>
        <dbReference type="Proteomes" id="UP000579153"/>
    </source>
</evidence>
<dbReference type="InterPro" id="IPR013670">
    <property type="entry name" value="EcoEI_R_C_dom"/>
</dbReference>
<dbReference type="GO" id="GO:0005829">
    <property type="term" value="C:cytosol"/>
    <property type="evidence" value="ECO:0007669"/>
    <property type="project" value="TreeGrafter"/>
</dbReference>
<dbReference type="Pfam" id="PF13588">
    <property type="entry name" value="HSDR_N_2"/>
    <property type="match status" value="1"/>
</dbReference>
<dbReference type="InterPro" id="IPR014001">
    <property type="entry name" value="Helicase_ATP-bd"/>
</dbReference>
<dbReference type="Pfam" id="PF00271">
    <property type="entry name" value="Helicase_C"/>
    <property type="match status" value="1"/>
</dbReference>
<dbReference type="CDD" id="cd18799">
    <property type="entry name" value="SF2_C_EcoAI-like"/>
    <property type="match status" value="1"/>
</dbReference>
<comment type="caution">
    <text evidence="4">The sequence shown here is derived from an EMBL/GenBank/DDBJ whole genome shotgun (WGS) entry which is preliminary data.</text>
</comment>
<evidence type="ECO:0000313" key="4">
    <source>
        <dbReference type="EMBL" id="MBB5774050.1"/>
    </source>
</evidence>
<dbReference type="PANTHER" id="PTHR47396:SF1">
    <property type="entry name" value="ATP-DEPENDENT HELICASE IRC3-RELATED"/>
    <property type="match status" value="1"/>
</dbReference>
<accession>A0A7W9FYR0</accession>
<keyword evidence="4" id="KW-0378">Hydrolase</keyword>
<dbReference type="RefSeq" id="WP_185067918.1">
    <property type="nucleotide sequence ID" value="NZ_JACHMB010000001.1"/>
</dbReference>
<dbReference type="PROSITE" id="PS51194">
    <property type="entry name" value="HELICASE_CTER"/>
    <property type="match status" value="1"/>
</dbReference>
<dbReference type="GO" id="GO:0006304">
    <property type="term" value="P:DNA modification"/>
    <property type="evidence" value="ECO:0007669"/>
    <property type="project" value="InterPro"/>
</dbReference>
<protein>
    <submittedName>
        <fullName evidence="4">Type I restriction enzyme R subunit</fullName>
        <ecNumber evidence="4">3.1.21.3</ecNumber>
    </submittedName>
</protein>
<dbReference type="GO" id="GO:0005524">
    <property type="term" value="F:ATP binding"/>
    <property type="evidence" value="ECO:0007669"/>
    <property type="project" value="InterPro"/>
</dbReference>
<organism evidence="4 5">
    <name type="scientific">Nonomuraea jabiensis</name>
    <dbReference type="NCBI Taxonomy" id="882448"/>
    <lineage>
        <taxon>Bacteria</taxon>
        <taxon>Bacillati</taxon>
        <taxon>Actinomycetota</taxon>
        <taxon>Actinomycetes</taxon>
        <taxon>Streptosporangiales</taxon>
        <taxon>Streptosporangiaceae</taxon>
        <taxon>Nonomuraea</taxon>
    </lineage>
</organism>
<sequence length="819" mass="93300">MTSSSGNPTEDETCKRFVLPALVQTGWNVEEQVKSQYRINRGRIQPTARRHHQQRPLVADYVLEYSDGLPLAVVEAKRSRIDPAEGFEQAKRYAELLDAPFAYSTNGTRTIEIDYRTGLISEISEFPTPEQLWARYRDDRSLADDAHADLASAPFILTRNWDGTPKDPRYYQRNAINRAVQAIAKGQRRLLLVLATGTGKTLVSAQIVAKLWNANWPEKGRRPRVLYLADRNILIDQPKDDYFTEMFGEAVHRLGQGRVQKSRNIYFALYQSLSQPGGAQDFYTRFDRHFFDLIIVDECHRGSAAEGSQWREILEYFEPAVQLGLTATPISRKDVDTYHYFGDAIYEYSLAQGIRDGFLAPYRVRNVRIDIDLYGWRPDAGQLDMYGREIPDELYGPKDFERVVAILDRTDEVARYLTEYLHKTGRMHKTIVFCQTNDHAMRMVEALTRANADLSQRYGHKWVCRITGDDHEAGRERLDEFRDDASEVPVIAVTSRMLSTGVDIPTVRNIVLFRVIRSMPEFKQTIGRGTRLSPETGKFAFDIIDFVDATRLFYDPKFDGPPLRRLRDEADPDGSFITFPEDLDVEPDPDPDEAAEPEAGYESHDGGDLPPMITDGEEIDDIRAEGRTLYIDDVEVNILGSAVYITETDGTGLRLRLVRLEQFIKDKLHELDLSPNQLLAQWAHSWSRKELRERLEAIGISTADLGELTGRPDADAIDLLIYLGWGLPVLSRSERALRFKLQHRDFLESFAPEARAILDRVLAQYSAHDESELEVQAMDSPAYQEFGTVVEIAELFGDRSGAGLRTAVDHLRAQLYEAS</sequence>
<dbReference type="Gene3D" id="3.40.50.300">
    <property type="entry name" value="P-loop containing nucleotide triphosphate hydrolases"/>
    <property type="match status" value="2"/>
</dbReference>
<dbReference type="Gene3D" id="3.90.1570.30">
    <property type="match status" value="1"/>
</dbReference>
<feature type="domain" description="Helicase C-terminal" evidence="3">
    <location>
        <begin position="416"/>
        <end position="569"/>
    </location>
</feature>
<dbReference type="GO" id="GO:0003677">
    <property type="term" value="F:DNA binding"/>
    <property type="evidence" value="ECO:0007669"/>
    <property type="project" value="InterPro"/>
</dbReference>
<feature type="domain" description="Helicase ATP-binding" evidence="2">
    <location>
        <begin position="181"/>
        <end position="347"/>
    </location>
</feature>
<dbReference type="InterPro" id="IPR001650">
    <property type="entry name" value="Helicase_C-like"/>
</dbReference>
<dbReference type="EC" id="3.1.21.3" evidence="4"/>
<dbReference type="InterPro" id="IPR050742">
    <property type="entry name" value="Helicase_Restrict-Modif_Enz"/>
</dbReference>
<dbReference type="SUPFAM" id="SSF52540">
    <property type="entry name" value="P-loop containing nucleoside triphosphate hydrolases"/>
    <property type="match status" value="1"/>
</dbReference>
<gene>
    <name evidence="4" type="ORF">HD596_000806</name>
</gene>
<dbReference type="Pfam" id="PF04851">
    <property type="entry name" value="ResIII"/>
    <property type="match status" value="1"/>
</dbReference>
<dbReference type="EMBL" id="JACHMB010000001">
    <property type="protein sequence ID" value="MBB5774050.1"/>
    <property type="molecule type" value="Genomic_DNA"/>
</dbReference>
<dbReference type="CDD" id="cd18032">
    <property type="entry name" value="DEXHc_RE_I_III_res"/>
    <property type="match status" value="1"/>
</dbReference>
<keyword evidence="5" id="KW-1185">Reference proteome</keyword>
<dbReference type="InterPro" id="IPR006935">
    <property type="entry name" value="Helicase/UvrB_N"/>
</dbReference>
<reference evidence="4 5" key="1">
    <citation type="submission" date="2020-08" db="EMBL/GenBank/DDBJ databases">
        <title>Sequencing the genomes of 1000 actinobacteria strains.</title>
        <authorList>
            <person name="Klenk H.-P."/>
        </authorList>
    </citation>
    <scope>NUCLEOTIDE SEQUENCE [LARGE SCALE GENOMIC DNA]</scope>
    <source>
        <strain evidence="4 5">DSM 45507</strain>
    </source>
</reference>
<dbReference type="NCBIfam" id="NF046051">
    <property type="entry name" value="restrict_EcoAI"/>
    <property type="match status" value="1"/>
</dbReference>
<dbReference type="InterPro" id="IPR027417">
    <property type="entry name" value="P-loop_NTPase"/>
</dbReference>
<dbReference type="SMART" id="SM00487">
    <property type="entry name" value="DEXDc"/>
    <property type="match status" value="1"/>
</dbReference>
<dbReference type="Proteomes" id="UP000579153">
    <property type="component" value="Unassembled WGS sequence"/>
</dbReference>